<dbReference type="Gene3D" id="2.60.120.260">
    <property type="entry name" value="Galactose-binding domain-like"/>
    <property type="match status" value="1"/>
</dbReference>
<feature type="region of interest" description="Disordered" evidence="1">
    <location>
        <begin position="333"/>
        <end position="383"/>
    </location>
</feature>
<sequence length="515" mass="54314">MRCIGPHAHWLLVVSVLAFCNLVSGGFLNRTIDDVHGDSSTGALVQYLPEVPASEGPLWFNQTSCAGCADVPDAKFALQNTWTAALYLADIGSMSVTMKFSGTAIYVFFIIPNFAADSGLASVVRCDFFIDGADVGTFTHDSDGSSQFSYNTLVYQNTTIPDGDHVLLIETTGADPAIIIFDYVLYTVNTPDPSETSTPTSFPSSSSSPPSVTTQTPIVVDIPASGTSTTTESPAPPTQTQPLPAFPTGPNPSQSAIFVTSALPFLITPLSSDASPPFSTNPPSLAPAPLPDTAASQRSENVVAIAAGVAGGVILVVFALLSLLLCRRRRRQLRARQGSGTVSHPGGRSIDATPSKADAAPSFAERVGHSHSHSAQSSMSSYSDNARSDLHIHIPMASFRHRDAERAPSPLSLPPSNTHSRSHSHSHTHSPITRNGVPIPPEQEELVRALLLGPRAHAGDTDSLRRGSASSAEFTPTTTTSMAEEDGWGPPVIHVDSGIRISRAMMELPPVYAAS</sequence>
<feature type="transmembrane region" description="Helical" evidence="2">
    <location>
        <begin position="302"/>
        <end position="326"/>
    </location>
</feature>
<evidence type="ECO:0000256" key="1">
    <source>
        <dbReference type="SAM" id="MobiDB-lite"/>
    </source>
</evidence>
<dbReference type="Proteomes" id="UP001221757">
    <property type="component" value="Unassembled WGS sequence"/>
</dbReference>
<reference evidence="4" key="1">
    <citation type="submission" date="2023-03" db="EMBL/GenBank/DDBJ databases">
        <title>Massive genome expansion in bonnet fungi (Mycena s.s.) driven by repeated elements and novel gene families across ecological guilds.</title>
        <authorList>
            <consortium name="Lawrence Berkeley National Laboratory"/>
            <person name="Harder C.B."/>
            <person name="Miyauchi S."/>
            <person name="Viragh M."/>
            <person name="Kuo A."/>
            <person name="Thoen E."/>
            <person name="Andreopoulos B."/>
            <person name="Lu D."/>
            <person name="Skrede I."/>
            <person name="Drula E."/>
            <person name="Henrissat B."/>
            <person name="Morin E."/>
            <person name="Kohler A."/>
            <person name="Barry K."/>
            <person name="LaButti K."/>
            <person name="Morin E."/>
            <person name="Salamov A."/>
            <person name="Lipzen A."/>
            <person name="Mereny Z."/>
            <person name="Hegedus B."/>
            <person name="Baldrian P."/>
            <person name="Stursova M."/>
            <person name="Weitz H."/>
            <person name="Taylor A."/>
            <person name="Grigoriev I.V."/>
            <person name="Nagy L.G."/>
            <person name="Martin F."/>
            <person name="Kauserud H."/>
        </authorList>
    </citation>
    <scope>NUCLEOTIDE SEQUENCE</scope>
    <source>
        <strain evidence="4">CBHHK067</strain>
    </source>
</reference>
<feature type="compositionally biased region" description="Polar residues" evidence="1">
    <location>
        <begin position="274"/>
        <end position="283"/>
    </location>
</feature>
<feature type="region of interest" description="Disordered" evidence="1">
    <location>
        <begin position="402"/>
        <end position="439"/>
    </location>
</feature>
<protein>
    <submittedName>
        <fullName evidence="4">Uncharacterized protein</fullName>
    </submittedName>
</protein>
<gene>
    <name evidence="4" type="ORF">B0H17DRAFT_1094818</name>
</gene>
<feature type="region of interest" description="Disordered" evidence="1">
    <location>
        <begin position="192"/>
        <end position="251"/>
    </location>
</feature>
<comment type="caution">
    <text evidence="4">The sequence shown here is derived from an EMBL/GenBank/DDBJ whole genome shotgun (WGS) entry which is preliminary data.</text>
</comment>
<proteinExistence type="predicted"/>
<organism evidence="4 5">
    <name type="scientific">Mycena rosella</name>
    <name type="common">Pink bonnet</name>
    <name type="synonym">Agaricus rosellus</name>
    <dbReference type="NCBI Taxonomy" id="1033263"/>
    <lineage>
        <taxon>Eukaryota</taxon>
        <taxon>Fungi</taxon>
        <taxon>Dikarya</taxon>
        <taxon>Basidiomycota</taxon>
        <taxon>Agaricomycotina</taxon>
        <taxon>Agaricomycetes</taxon>
        <taxon>Agaricomycetidae</taxon>
        <taxon>Agaricales</taxon>
        <taxon>Marasmiineae</taxon>
        <taxon>Mycenaceae</taxon>
        <taxon>Mycena</taxon>
    </lineage>
</organism>
<evidence type="ECO:0000256" key="3">
    <source>
        <dbReference type="SAM" id="SignalP"/>
    </source>
</evidence>
<dbReference type="AlphaFoldDB" id="A0AAD7CRU9"/>
<feature type="compositionally biased region" description="Polar residues" evidence="1">
    <location>
        <begin position="468"/>
        <end position="482"/>
    </location>
</feature>
<keyword evidence="2" id="KW-1133">Transmembrane helix</keyword>
<evidence type="ECO:0000313" key="4">
    <source>
        <dbReference type="EMBL" id="KAJ7661018.1"/>
    </source>
</evidence>
<feature type="compositionally biased region" description="Low complexity" evidence="1">
    <location>
        <begin position="373"/>
        <end position="383"/>
    </location>
</feature>
<keyword evidence="2" id="KW-0812">Transmembrane</keyword>
<keyword evidence="2" id="KW-0472">Membrane</keyword>
<evidence type="ECO:0000313" key="5">
    <source>
        <dbReference type="Proteomes" id="UP001221757"/>
    </source>
</evidence>
<evidence type="ECO:0000256" key="2">
    <source>
        <dbReference type="SAM" id="Phobius"/>
    </source>
</evidence>
<feature type="signal peptide" evidence="3">
    <location>
        <begin position="1"/>
        <end position="25"/>
    </location>
</feature>
<feature type="compositionally biased region" description="Low complexity" evidence="1">
    <location>
        <begin position="192"/>
        <end position="233"/>
    </location>
</feature>
<dbReference type="EMBL" id="JARKIE010000255">
    <property type="protein sequence ID" value="KAJ7661018.1"/>
    <property type="molecule type" value="Genomic_DNA"/>
</dbReference>
<accession>A0AAD7CRU9</accession>
<feature type="region of interest" description="Disordered" evidence="1">
    <location>
        <begin position="274"/>
        <end position="293"/>
    </location>
</feature>
<keyword evidence="5" id="KW-1185">Reference proteome</keyword>
<feature type="chain" id="PRO_5042072967" evidence="3">
    <location>
        <begin position="26"/>
        <end position="515"/>
    </location>
</feature>
<name>A0AAD7CRU9_MYCRO</name>
<feature type="compositionally biased region" description="Pro residues" evidence="1">
    <location>
        <begin position="234"/>
        <end position="250"/>
    </location>
</feature>
<feature type="region of interest" description="Disordered" evidence="1">
    <location>
        <begin position="457"/>
        <end position="489"/>
    </location>
</feature>
<keyword evidence="3" id="KW-0732">Signal</keyword>